<reference evidence="2" key="2">
    <citation type="submission" date="2020-09" db="EMBL/GenBank/DDBJ databases">
        <authorList>
            <person name="Sun Q."/>
            <person name="Zhou Y."/>
        </authorList>
    </citation>
    <scope>NUCLEOTIDE SEQUENCE</scope>
    <source>
        <strain evidence="2">CGMCC 1.12997</strain>
    </source>
</reference>
<organism evidence="2 3">
    <name type="scientific">Edaphobacter dinghuensis</name>
    <dbReference type="NCBI Taxonomy" id="1560005"/>
    <lineage>
        <taxon>Bacteria</taxon>
        <taxon>Pseudomonadati</taxon>
        <taxon>Acidobacteriota</taxon>
        <taxon>Terriglobia</taxon>
        <taxon>Terriglobales</taxon>
        <taxon>Acidobacteriaceae</taxon>
        <taxon>Edaphobacter</taxon>
    </lineage>
</organism>
<feature type="region of interest" description="Disordered" evidence="1">
    <location>
        <begin position="132"/>
        <end position="154"/>
    </location>
</feature>
<protein>
    <submittedName>
        <fullName evidence="2">Uncharacterized protein</fullName>
    </submittedName>
</protein>
<comment type="caution">
    <text evidence="2">The sequence shown here is derived from an EMBL/GenBank/DDBJ whole genome shotgun (WGS) entry which is preliminary data.</text>
</comment>
<name>A0A917M5R7_9BACT</name>
<gene>
    <name evidence="2" type="ORF">GCM10011585_19620</name>
</gene>
<accession>A0A917M5R7</accession>
<dbReference type="Proteomes" id="UP000647241">
    <property type="component" value="Unassembled WGS sequence"/>
</dbReference>
<evidence type="ECO:0000313" key="2">
    <source>
        <dbReference type="EMBL" id="GGG76732.1"/>
    </source>
</evidence>
<dbReference type="EMBL" id="BMGT01000002">
    <property type="protein sequence ID" value="GGG76732.1"/>
    <property type="molecule type" value="Genomic_DNA"/>
</dbReference>
<dbReference type="RefSeq" id="WP_188553962.1">
    <property type="nucleotide sequence ID" value="NZ_BMGT01000002.1"/>
</dbReference>
<sequence>MFFLLFALTSALAKTQEHSVRIKIINAQTNHPITDENLNVALRVDQIGSVAMKTDKDGIINVDTGHATIIRILANMYGDCRSRGELYTNYSIAEIQTHGITTGNLCSNAKPKAKPGELILFETPKTYIPTYPAPPASRATTVPVDPAANSKEKP</sequence>
<evidence type="ECO:0000313" key="3">
    <source>
        <dbReference type="Proteomes" id="UP000647241"/>
    </source>
</evidence>
<reference evidence="2" key="1">
    <citation type="journal article" date="2014" name="Int. J. Syst. Evol. Microbiol.">
        <title>Complete genome sequence of Corynebacterium casei LMG S-19264T (=DSM 44701T), isolated from a smear-ripened cheese.</title>
        <authorList>
            <consortium name="US DOE Joint Genome Institute (JGI-PGF)"/>
            <person name="Walter F."/>
            <person name="Albersmeier A."/>
            <person name="Kalinowski J."/>
            <person name="Ruckert C."/>
        </authorList>
    </citation>
    <scope>NUCLEOTIDE SEQUENCE</scope>
    <source>
        <strain evidence="2">CGMCC 1.12997</strain>
    </source>
</reference>
<dbReference type="AlphaFoldDB" id="A0A917M5R7"/>
<evidence type="ECO:0000256" key="1">
    <source>
        <dbReference type="SAM" id="MobiDB-lite"/>
    </source>
</evidence>
<keyword evidence="3" id="KW-1185">Reference proteome</keyword>
<proteinExistence type="predicted"/>